<evidence type="ECO:0000313" key="10">
    <source>
        <dbReference type="EMBL" id="KAL3522268.1"/>
    </source>
</evidence>
<dbReference type="Pfam" id="PF04535">
    <property type="entry name" value="CASP_dom"/>
    <property type="match status" value="1"/>
</dbReference>
<evidence type="ECO:0000256" key="4">
    <source>
        <dbReference type="ARBA" id="ARBA00022475"/>
    </source>
</evidence>
<feature type="transmembrane region" description="Helical" evidence="8">
    <location>
        <begin position="50"/>
        <end position="70"/>
    </location>
</feature>
<accession>A0ABD2ZSL9</accession>
<comment type="subcellular location">
    <subcellularLocation>
        <location evidence="1 8">Cell membrane</location>
        <topology evidence="1 8">Multi-pass membrane protein</topology>
    </subcellularLocation>
</comment>
<organism evidence="10 11">
    <name type="scientific">Cinchona calisaya</name>
    <dbReference type="NCBI Taxonomy" id="153742"/>
    <lineage>
        <taxon>Eukaryota</taxon>
        <taxon>Viridiplantae</taxon>
        <taxon>Streptophyta</taxon>
        <taxon>Embryophyta</taxon>
        <taxon>Tracheophyta</taxon>
        <taxon>Spermatophyta</taxon>
        <taxon>Magnoliopsida</taxon>
        <taxon>eudicotyledons</taxon>
        <taxon>Gunneridae</taxon>
        <taxon>Pentapetalae</taxon>
        <taxon>asterids</taxon>
        <taxon>lamiids</taxon>
        <taxon>Gentianales</taxon>
        <taxon>Rubiaceae</taxon>
        <taxon>Cinchonoideae</taxon>
        <taxon>Cinchoneae</taxon>
        <taxon>Cinchona</taxon>
    </lineage>
</organism>
<dbReference type="AlphaFoldDB" id="A0ABD2ZSL9"/>
<keyword evidence="6 8" id="KW-1133">Transmembrane helix</keyword>
<protein>
    <recommendedName>
        <fullName evidence="8">CASP-like protein</fullName>
    </recommendedName>
</protein>
<evidence type="ECO:0000256" key="7">
    <source>
        <dbReference type="ARBA" id="ARBA00023136"/>
    </source>
</evidence>
<dbReference type="EMBL" id="JBJUIK010000007">
    <property type="protein sequence ID" value="KAL3522268.1"/>
    <property type="molecule type" value="Genomic_DNA"/>
</dbReference>
<evidence type="ECO:0000256" key="3">
    <source>
        <dbReference type="ARBA" id="ARBA00011489"/>
    </source>
</evidence>
<keyword evidence="5 8" id="KW-0812">Transmembrane</keyword>
<evidence type="ECO:0000256" key="2">
    <source>
        <dbReference type="ARBA" id="ARBA00007651"/>
    </source>
</evidence>
<proteinExistence type="inferred from homology"/>
<dbReference type="InterPro" id="IPR044173">
    <property type="entry name" value="CASPL"/>
</dbReference>
<sequence length="162" mass="17533">MTLAMRVPIFLLRLLALGAAVTATVIMISARDTAQVFNMSFEAKYTNSPTFKYFVIINAIASGYSLIVLFCPSKTSLLRFLLVLDMIVTLLLDSSISACLAIGQVGKNGNAHTGWLPICNQVPKFCDHVTGALIAGFVASLAYFVILLCSLHNIFNLSTLKP</sequence>
<feature type="transmembrane region" description="Helical" evidence="8">
    <location>
        <begin position="12"/>
        <end position="30"/>
    </location>
</feature>
<comment type="subunit">
    <text evidence="3 8">Homodimer and heterodimers.</text>
</comment>
<feature type="transmembrane region" description="Helical" evidence="8">
    <location>
        <begin position="132"/>
        <end position="155"/>
    </location>
</feature>
<feature type="transmembrane region" description="Helical" evidence="8">
    <location>
        <begin position="82"/>
        <end position="103"/>
    </location>
</feature>
<evidence type="ECO:0000256" key="5">
    <source>
        <dbReference type="ARBA" id="ARBA00022692"/>
    </source>
</evidence>
<dbReference type="NCBIfam" id="TIGR01569">
    <property type="entry name" value="A_tha_TIGR01569"/>
    <property type="match status" value="1"/>
</dbReference>
<comment type="similarity">
    <text evidence="2 8">Belongs to the Casparian strip membrane proteins (CASP) family.</text>
</comment>
<keyword evidence="4 8" id="KW-1003">Cell membrane</keyword>
<evidence type="ECO:0000256" key="8">
    <source>
        <dbReference type="RuleBase" id="RU361233"/>
    </source>
</evidence>
<dbReference type="InterPro" id="IPR006459">
    <property type="entry name" value="CASP/CASPL"/>
</dbReference>
<gene>
    <name evidence="10" type="ORF">ACH5RR_015102</name>
</gene>
<feature type="domain" description="Casparian strip membrane protein" evidence="9">
    <location>
        <begin position="7"/>
        <end position="141"/>
    </location>
</feature>
<evidence type="ECO:0000313" key="11">
    <source>
        <dbReference type="Proteomes" id="UP001630127"/>
    </source>
</evidence>
<dbReference type="PANTHER" id="PTHR36488:SF8">
    <property type="entry name" value="CASP-LIKE PROTEIN 1U1"/>
    <property type="match status" value="1"/>
</dbReference>
<keyword evidence="7 8" id="KW-0472">Membrane</keyword>
<keyword evidence="11" id="KW-1185">Reference proteome</keyword>
<dbReference type="Proteomes" id="UP001630127">
    <property type="component" value="Unassembled WGS sequence"/>
</dbReference>
<evidence type="ECO:0000259" key="9">
    <source>
        <dbReference type="Pfam" id="PF04535"/>
    </source>
</evidence>
<dbReference type="PANTHER" id="PTHR36488">
    <property type="entry name" value="CASP-LIKE PROTEIN 1U1"/>
    <property type="match status" value="1"/>
</dbReference>
<reference evidence="10 11" key="1">
    <citation type="submission" date="2024-11" db="EMBL/GenBank/DDBJ databases">
        <title>A near-complete genome assembly of Cinchona calisaya.</title>
        <authorList>
            <person name="Lian D.C."/>
            <person name="Zhao X.W."/>
            <person name="Wei L."/>
        </authorList>
    </citation>
    <scope>NUCLEOTIDE SEQUENCE [LARGE SCALE GENOMIC DNA]</scope>
    <source>
        <tissue evidence="10">Nenye</tissue>
    </source>
</reference>
<evidence type="ECO:0000256" key="1">
    <source>
        <dbReference type="ARBA" id="ARBA00004651"/>
    </source>
</evidence>
<comment type="caution">
    <text evidence="10">The sequence shown here is derived from an EMBL/GenBank/DDBJ whole genome shotgun (WGS) entry which is preliminary data.</text>
</comment>
<dbReference type="InterPro" id="IPR006702">
    <property type="entry name" value="CASP_dom"/>
</dbReference>
<evidence type="ECO:0000256" key="6">
    <source>
        <dbReference type="ARBA" id="ARBA00022989"/>
    </source>
</evidence>
<name>A0ABD2ZSL9_9GENT</name>
<dbReference type="GO" id="GO:0005886">
    <property type="term" value="C:plasma membrane"/>
    <property type="evidence" value="ECO:0007669"/>
    <property type="project" value="UniProtKB-SubCell"/>
</dbReference>